<reference evidence="2 3" key="1">
    <citation type="submission" date="2016-03" db="EMBL/GenBank/DDBJ databases">
        <title>Trachymyrmex septentrionalis WGS genome.</title>
        <authorList>
            <person name="Nygaard S."/>
            <person name="Hu H."/>
            <person name="Boomsma J."/>
            <person name="Zhang G."/>
        </authorList>
    </citation>
    <scope>NUCLEOTIDE SEQUENCE [LARGE SCALE GENOMIC DNA]</scope>
    <source>
        <strain evidence="2">Tsep2-gDNA-1</strain>
        <tissue evidence="2">Whole body</tissue>
    </source>
</reference>
<name>A0A151JZN6_9HYME</name>
<keyword evidence="3" id="KW-1185">Reference proteome</keyword>
<evidence type="ECO:0000313" key="2">
    <source>
        <dbReference type="EMBL" id="KYN42400.1"/>
    </source>
</evidence>
<dbReference type="EMBL" id="KQ981374">
    <property type="protein sequence ID" value="KYN42400.1"/>
    <property type="molecule type" value="Genomic_DNA"/>
</dbReference>
<evidence type="ECO:0000256" key="1">
    <source>
        <dbReference type="SAM" id="MobiDB-lite"/>
    </source>
</evidence>
<dbReference type="Proteomes" id="UP000078541">
    <property type="component" value="Unassembled WGS sequence"/>
</dbReference>
<dbReference type="AlphaFoldDB" id="A0A151JZN6"/>
<protein>
    <submittedName>
        <fullName evidence="2">Uncharacterized protein</fullName>
    </submittedName>
</protein>
<feature type="non-terminal residue" evidence="2">
    <location>
        <position position="1"/>
    </location>
</feature>
<sequence length="266" mass="30517">TLCRDSERGNVSREVRVVEWVNPHHEVELLYRNITLIRRLMNDGPSSVRVPRLNLIRALNLPGREHDGIPCRSRCVRQRHCRVSRRGLGKGRLFALRTTEQIRHADDDVDDSSRADCHANHGTERPVIDSRRPFSSLPRFAFSKFDQAESSFRHERIPLLSASPQGFCAAPRNVIFPPAAPPSLRYSSPYIGSPPFFHRIELSRRRRDRGLMTETKKRNVGIADPRNLAGAEGKRERSSREPFSYPKASVIDPHIKYTRCHKCLNT</sequence>
<proteinExistence type="predicted"/>
<evidence type="ECO:0000313" key="3">
    <source>
        <dbReference type="Proteomes" id="UP000078541"/>
    </source>
</evidence>
<accession>A0A151JZN6</accession>
<organism evidence="2 3">
    <name type="scientific">Trachymyrmex septentrionalis</name>
    <dbReference type="NCBI Taxonomy" id="34720"/>
    <lineage>
        <taxon>Eukaryota</taxon>
        <taxon>Metazoa</taxon>
        <taxon>Ecdysozoa</taxon>
        <taxon>Arthropoda</taxon>
        <taxon>Hexapoda</taxon>
        <taxon>Insecta</taxon>
        <taxon>Pterygota</taxon>
        <taxon>Neoptera</taxon>
        <taxon>Endopterygota</taxon>
        <taxon>Hymenoptera</taxon>
        <taxon>Apocrita</taxon>
        <taxon>Aculeata</taxon>
        <taxon>Formicoidea</taxon>
        <taxon>Formicidae</taxon>
        <taxon>Myrmicinae</taxon>
        <taxon>Trachymyrmex</taxon>
    </lineage>
</organism>
<gene>
    <name evidence="2" type="ORF">ALC56_03160</name>
</gene>
<feature type="region of interest" description="Disordered" evidence="1">
    <location>
        <begin position="218"/>
        <end position="245"/>
    </location>
</feature>